<evidence type="ECO:0000313" key="1">
    <source>
        <dbReference type="EMBL" id="ABN54417.1"/>
    </source>
</evidence>
<dbReference type="KEGG" id="cth:Cthe_3222"/>
<organism evidence="1 2">
    <name type="scientific">Acetivibrio thermocellus (strain ATCC 27405 / DSM 1237 / JCM 9322 / NBRC 103400 / NCIMB 10682 / NRRL B-4536 / VPI 7372)</name>
    <name type="common">Clostridium thermocellum</name>
    <dbReference type="NCBI Taxonomy" id="203119"/>
    <lineage>
        <taxon>Bacteria</taxon>
        <taxon>Bacillati</taxon>
        <taxon>Bacillota</taxon>
        <taxon>Clostridia</taxon>
        <taxon>Eubacteriales</taxon>
        <taxon>Oscillospiraceae</taxon>
        <taxon>Acetivibrio</taxon>
    </lineage>
</organism>
<dbReference type="HOGENOM" id="CLU_105827_0_0_9"/>
<dbReference type="AlphaFoldDB" id="A3DKD8"/>
<evidence type="ECO:0000313" key="2">
    <source>
        <dbReference type="Proteomes" id="UP000002145"/>
    </source>
</evidence>
<dbReference type="eggNOG" id="ENOG5031AJA">
    <property type="taxonomic scope" value="Bacteria"/>
</dbReference>
<accession>A3DKD8</accession>
<proteinExistence type="predicted"/>
<sequence>MPSLDWNSDRYKNIGKDETCNNEDIVKTSLTNTDFLKIVDDGKVYYGGNQNWFQKYTQSFGGCGPTAAANILAYMAMTDPKFAKLYEYDLKNITKADFVKFMEEVYKYVTPLEVPVFSHMSDKKGKQAGIPSLGITGLAAFAKGVEKFAKSRGIKLKAKWSGEKPTFDNAVSYIREGLRKNRPVALLNMFNPVSMQWSDPETSKIKSMTYERHWVTITGMIENRKTGEVTLEVSTWGGKATLSFNELYNNMDWNEMIFPAGIIYFE</sequence>
<gene>
    <name evidence="1" type="ordered locus">Cthe_3222</name>
</gene>
<dbReference type="EMBL" id="CP000568">
    <property type="protein sequence ID" value="ABN54417.1"/>
    <property type="molecule type" value="Genomic_DNA"/>
</dbReference>
<name>A3DKD8_ACET2</name>
<dbReference type="GeneID" id="35803969"/>
<reference evidence="1 2" key="2">
    <citation type="journal article" date="2013" name="Biotechnol. Biofuels">
        <title>Global transcriptome analysis of Clostridium thermocellum ATCC 27405 during growth on dilute acid pretreated Populus and switchgrass.</title>
        <authorList>
            <person name="Wilson C.M."/>
            <person name="Rodriguez M.Jr."/>
            <person name="Johnson C.M."/>
            <person name="Martin S.L."/>
            <person name="Chu T.M."/>
            <person name="Wolfinger R.D."/>
            <person name="Hauser L.J."/>
            <person name="Land M.L."/>
            <person name="Klingeman D.M."/>
            <person name="Syed M.H."/>
            <person name="Ragauskas A.J."/>
            <person name="Tschaplinski T.J."/>
            <person name="Mielenz J.R."/>
            <person name="Brown S.D."/>
        </authorList>
    </citation>
    <scope>NUCLEOTIDE SEQUENCE [LARGE SCALE GENOMIC DNA]</scope>
    <source>
        <strain evidence="2">ATCC 27405 / DSM 1237 / JCM 9322 / NBRC 103400 / NCIMB 10682 / NRRL B-4536 / VPI 7372</strain>
    </source>
</reference>
<evidence type="ECO:0008006" key="3">
    <source>
        <dbReference type="Google" id="ProtNLM"/>
    </source>
</evidence>
<dbReference type="Proteomes" id="UP000002145">
    <property type="component" value="Chromosome"/>
</dbReference>
<dbReference type="STRING" id="203119.Cthe_3222"/>
<keyword evidence="2" id="KW-1185">Reference proteome</keyword>
<dbReference type="OrthoDB" id="370604at2"/>
<reference evidence="2" key="1">
    <citation type="submission" date="2007-02" db="EMBL/GenBank/DDBJ databases">
        <title>Complete sequence of Clostridium thermocellum ATCC 27405.</title>
        <authorList>
            <consortium name="US DOE Joint Genome Institute"/>
            <person name="Copeland A."/>
            <person name="Lucas S."/>
            <person name="Lapidus A."/>
            <person name="Barry K."/>
            <person name="Detter J.C."/>
            <person name="Glavina del Rio T."/>
            <person name="Hammon N."/>
            <person name="Israni S."/>
            <person name="Dalin E."/>
            <person name="Tice H."/>
            <person name="Pitluck S."/>
            <person name="Chertkov O."/>
            <person name="Brettin T."/>
            <person name="Bruce D."/>
            <person name="Han C."/>
            <person name="Tapia R."/>
            <person name="Gilna P."/>
            <person name="Schmutz J."/>
            <person name="Larimer F."/>
            <person name="Land M."/>
            <person name="Hauser L."/>
            <person name="Kyrpides N."/>
            <person name="Mikhailova N."/>
            <person name="Wu J.H.D."/>
            <person name="Newcomb M."/>
            <person name="Richardson P."/>
        </authorList>
    </citation>
    <scope>NUCLEOTIDE SEQUENCE [LARGE SCALE GENOMIC DNA]</scope>
    <source>
        <strain evidence="2">ATCC 27405 / DSM 1237 / JCM 9322 / NBRC 103400 / NCIMB 10682 / NRRL B-4536 / VPI 7372</strain>
    </source>
</reference>
<protein>
    <recommendedName>
        <fullName evidence="3">Peptidase C39-like domain-containing protein</fullName>
    </recommendedName>
</protein>
<dbReference type="RefSeq" id="WP_020458060.1">
    <property type="nucleotide sequence ID" value="NC_009012.1"/>
</dbReference>